<dbReference type="EMBL" id="NQMM01000042">
    <property type="protein sequence ID" value="PKQ75271.1"/>
    <property type="molecule type" value="Genomic_DNA"/>
</dbReference>
<evidence type="ECO:0000313" key="1">
    <source>
        <dbReference type="EMBL" id="PKQ75271.1"/>
    </source>
</evidence>
<accession>A0A2N3ITQ7</accession>
<organism evidence="1 2">
    <name type="scientific">Aeromonas sobria</name>
    <dbReference type="NCBI Taxonomy" id="646"/>
    <lineage>
        <taxon>Bacteria</taxon>
        <taxon>Pseudomonadati</taxon>
        <taxon>Pseudomonadota</taxon>
        <taxon>Gammaproteobacteria</taxon>
        <taxon>Aeromonadales</taxon>
        <taxon>Aeromonadaceae</taxon>
        <taxon>Aeromonas</taxon>
    </lineage>
</organism>
<comment type="caution">
    <text evidence="1">The sequence shown here is derived from an EMBL/GenBank/DDBJ whole genome shotgun (WGS) entry which is preliminary data.</text>
</comment>
<dbReference type="AlphaFoldDB" id="A0A2N3ITQ7"/>
<reference evidence="1 2" key="1">
    <citation type="journal article" date="2017" name="Front. Microbiol.">
        <title>Strong Genomic and Phenotypic Heterogeneity in the Aeromonas sobria Species Complex.</title>
        <authorList>
            <person name="Gauthier J."/>
            <person name="Vincent A.T."/>
            <person name="Charette S.J."/>
            <person name="Derome N."/>
        </authorList>
    </citation>
    <scope>NUCLEOTIDE SEQUENCE [LARGE SCALE GENOMIC DNA]</scope>
    <source>
        <strain evidence="1 2">TM18</strain>
    </source>
</reference>
<dbReference type="Proteomes" id="UP000233467">
    <property type="component" value="Unassembled WGS sequence"/>
</dbReference>
<keyword evidence="2" id="KW-1185">Reference proteome</keyword>
<evidence type="ECO:0000313" key="2">
    <source>
        <dbReference type="Proteomes" id="UP000233467"/>
    </source>
</evidence>
<name>A0A2N3ITQ7_AERSO</name>
<protein>
    <submittedName>
        <fullName evidence="1">Uncharacterized protein</fullName>
    </submittedName>
</protein>
<gene>
    <name evidence="1" type="ORF">CJP16_15000</name>
</gene>
<proteinExistence type="predicted"/>
<sequence>MTRAIQRLVVMSRADQRHPHLPLIAERCYNESIQATAPVQQRRFAIIGMRQLDIGYAGRSNENHPIHQHLRQLHVGDAVRIDIDKLQKLHVFHGQTPVARLSQSGHQIWRNQFATIRHANVIAMIERSKTQTDDAYQEQVRSERWELPIIELEL</sequence>